<feature type="region of interest" description="Disordered" evidence="1">
    <location>
        <begin position="1"/>
        <end position="20"/>
    </location>
</feature>
<evidence type="ECO:0000313" key="3">
    <source>
        <dbReference type="Proteomes" id="UP000187429"/>
    </source>
</evidence>
<proteinExistence type="predicted"/>
<evidence type="ECO:0000256" key="1">
    <source>
        <dbReference type="SAM" id="MobiDB-lite"/>
    </source>
</evidence>
<evidence type="ECO:0000313" key="2">
    <source>
        <dbReference type="EMBL" id="OMJ19155.1"/>
    </source>
</evidence>
<keyword evidence="3" id="KW-1185">Reference proteome</keyword>
<dbReference type="EMBL" id="LSSM01003087">
    <property type="protein sequence ID" value="OMJ19155.1"/>
    <property type="molecule type" value="Genomic_DNA"/>
</dbReference>
<accession>A0A1R1XX38</accession>
<protein>
    <submittedName>
        <fullName evidence="2">Uncharacterized protein</fullName>
    </submittedName>
</protein>
<dbReference type="OrthoDB" id="5706130at2759"/>
<comment type="caution">
    <text evidence="2">The sequence shown here is derived from an EMBL/GenBank/DDBJ whole genome shotgun (WGS) entry which is preliminary data.</text>
</comment>
<dbReference type="AlphaFoldDB" id="A0A1R1XX38"/>
<sequence>MELNLESGSEGQTGTTDSNTDCTYMKISNIFPRPDLIINIPTASDSGDNNSSRTQKRKIAVNREQKLESDGLADKRRVLQEQGFSDLAIEIVVPNERCIKRKSRYYHVQQRFLDLRICNNITSAISAPQVVNYLAEIYRESNLKVTKIRAYKTALLLLVDNPETLESTQLLKEFFLH</sequence>
<gene>
    <name evidence="2" type="ORF">AYI69_g6741</name>
</gene>
<organism evidence="2 3">
    <name type="scientific">Smittium culicis</name>
    <dbReference type="NCBI Taxonomy" id="133412"/>
    <lineage>
        <taxon>Eukaryota</taxon>
        <taxon>Fungi</taxon>
        <taxon>Fungi incertae sedis</taxon>
        <taxon>Zoopagomycota</taxon>
        <taxon>Kickxellomycotina</taxon>
        <taxon>Harpellomycetes</taxon>
        <taxon>Harpellales</taxon>
        <taxon>Legeriomycetaceae</taxon>
        <taxon>Smittium</taxon>
    </lineage>
</organism>
<reference evidence="3" key="1">
    <citation type="submission" date="2017-01" db="EMBL/GenBank/DDBJ databases">
        <authorList>
            <person name="Wang Y."/>
            <person name="White M."/>
            <person name="Kvist S."/>
            <person name="Moncalvo J.-M."/>
        </authorList>
    </citation>
    <scope>NUCLEOTIDE SEQUENCE [LARGE SCALE GENOMIC DNA]</scope>
    <source>
        <strain evidence="3">ID-206-W2</strain>
    </source>
</reference>
<dbReference type="Proteomes" id="UP000187429">
    <property type="component" value="Unassembled WGS sequence"/>
</dbReference>
<name>A0A1R1XX38_9FUNG</name>